<keyword evidence="1" id="KW-0175">Coiled coil</keyword>
<proteinExistence type="predicted"/>
<dbReference type="AlphaFoldDB" id="A0A448WGI4"/>
<accession>A0A448WGI4</accession>
<keyword evidence="4" id="KW-1185">Reference proteome</keyword>
<dbReference type="Proteomes" id="UP000784294">
    <property type="component" value="Unassembled WGS sequence"/>
</dbReference>
<organism evidence="3 4">
    <name type="scientific">Protopolystoma xenopodis</name>
    <dbReference type="NCBI Taxonomy" id="117903"/>
    <lineage>
        <taxon>Eukaryota</taxon>
        <taxon>Metazoa</taxon>
        <taxon>Spiralia</taxon>
        <taxon>Lophotrochozoa</taxon>
        <taxon>Platyhelminthes</taxon>
        <taxon>Monogenea</taxon>
        <taxon>Polyopisthocotylea</taxon>
        <taxon>Polystomatidea</taxon>
        <taxon>Polystomatidae</taxon>
        <taxon>Protopolystoma</taxon>
    </lineage>
</organism>
<feature type="compositionally biased region" description="Basic and acidic residues" evidence="2">
    <location>
        <begin position="137"/>
        <end position="148"/>
    </location>
</feature>
<reference evidence="3" key="1">
    <citation type="submission" date="2018-11" db="EMBL/GenBank/DDBJ databases">
        <authorList>
            <consortium name="Pathogen Informatics"/>
        </authorList>
    </citation>
    <scope>NUCLEOTIDE SEQUENCE</scope>
</reference>
<dbReference type="EMBL" id="CAAALY010011253">
    <property type="protein sequence ID" value="VEL11245.1"/>
    <property type="molecule type" value="Genomic_DNA"/>
</dbReference>
<evidence type="ECO:0000313" key="4">
    <source>
        <dbReference type="Proteomes" id="UP000784294"/>
    </source>
</evidence>
<evidence type="ECO:0000313" key="3">
    <source>
        <dbReference type="EMBL" id="VEL11245.1"/>
    </source>
</evidence>
<feature type="region of interest" description="Disordered" evidence="2">
    <location>
        <begin position="137"/>
        <end position="162"/>
    </location>
</feature>
<protein>
    <submittedName>
        <fullName evidence="3">Uncharacterized protein</fullName>
    </submittedName>
</protein>
<name>A0A448WGI4_9PLAT</name>
<feature type="coiled-coil region" evidence="1">
    <location>
        <begin position="57"/>
        <end position="91"/>
    </location>
</feature>
<evidence type="ECO:0000256" key="1">
    <source>
        <dbReference type="SAM" id="Coils"/>
    </source>
</evidence>
<comment type="caution">
    <text evidence="3">The sequence shown here is derived from an EMBL/GenBank/DDBJ whole genome shotgun (WGS) entry which is preliminary data.</text>
</comment>
<sequence>MAELNATTKELKTKREEIDLEKKRLVDKTAEVDITKGLNIYKACSECAVTSDLRRKLTQTETELARIKIDLQTSQQECRQATKRLQDVQAKHCSEIKLIQSEAEKRLEMELASSQLRSEEGLSKRLQEAERRLDEAVRLSKQQADKEAQQASVPDVLNKIVE</sequence>
<feature type="coiled-coil region" evidence="1">
    <location>
        <begin position="1"/>
        <end position="28"/>
    </location>
</feature>
<evidence type="ECO:0000256" key="2">
    <source>
        <dbReference type="SAM" id="MobiDB-lite"/>
    </source>
</evidence>
<gene>
    <name evidence="3" type="ORF">PXEA_LOCUS4685</name>
</gene>